<accession>A0A811VB71</accession>
<sequence>MTMLKKCTKLRTINVQSCKRITEKLVNDAIEFLQKNRDRELPLILYVYNTSIQTYTLSESQPFKEAVKTSLIVLDESTVDVFEDIDLDADEDEDEDEDDYFNR</sequence>
<reference evidence="1" key="1">
    <citation type="submission" date="2020-11" db="EMBL/GenBank/DDBJ databases">
        <authorList>
            <person name="Whitehead M."/>
        </authorList>
    </citation>
    <scope>NUCLEOTIDE SEQUENCE</scope>
    <source>
        <strain evidence="1">EGII</strain>
    </source>
</reference>
<dbReference type="AlphaFoldDB" id="A0A811VB71"/>
<protein>
    <submittedName>
        <fullName evidence="1">(Mediterranean fruit fly) hypothetical protein</fullName>
    </submittedName>
</protein>
<gene>
    <name evidence="1" type="ORF">CCAP1982_LOCUS20350</name>
</gene>
<comment type="caution">
    <text evidence="1">The sequence shown here is derived from an EMBL/GenBank/DDBJ whole genome shotgun (WGS) entry which is preliminary data.</text>
</comment>
<keyword evidence="2" id="KW-1185">Reference proteome</keyword>
<dbReference type="OrthoDB" id="6492012at2759"/>
<proteinExistence type="predicted"/>
<dbReference type="EMBL" id="CAJHJT010000056">
    <property type="protein sequence ID" value="CAD7012254.1"/>
    <property type="molecule type" value="Genomic_DNA"/>
</dbReference>
<evidence type="ECO:0000313" key="2">
    <source>
        <dbReference type="Proteomes" id="UP000606786"/>
    </source>
</evidence>
<organism evidence="1 2">
    <name type="scientific">Ceratitis capitata</name>
    <name type="common">Mediterranean fruit fly</name>
    <name type="synonym">Tephritis capitata</name>
    <dbReference type="NCBI Taxonomy" id="7213"/>
    <lineage>
        <taxon>Eukaryota</taxon>
        <taxon>Metazoa</taxon>
        <taxon>Ecdysozoa</taxon>
        <taxon>Arthropoda</taxon>
        <taxon>Hexapoda</taxon>
        <taxon>Insecta</taxon>
        <taxon>Pterygota</taxon>
        <taxon>Neoptera</taxon>
        <taxon>Endopterygota</taxon>
        <taxon>Diptera</taxon>
        <taxon>Brachycera</taxon>
        <taxon>Muscomorpha</taxon>
        <taxon>Tephritoidea</taxon>
        <taxon>Tephritidae</taxon>
        <taxon>Ceratitis</taxon>
        <taxon>Ceratitis</taxon>
    </lineage>
</organism>
<dbReference type="Proteomes" id="UP000606786">
    <property type="component" value="Unassembled WGS sequence"/>
</dbReference>
<name>A0A811VB71_CERCA</name>
<evidence type="ECO:0000313" key="1">
    <source>
        <dbReference type="EMBL" id="CAD7012254.1"/>
    </source>
</evidence>